<evidence type="ECO:0000256" key="1">
    <source>
        <dbReference type="SAM" id="MobiDB-lite"/>
    </source>
</evidence>
<dbReference type="InterPro" id="IPR013707">
    <property type="entry name" value="Tombusvirus_p33"/>
</dbReference>
<feature type="domain" description="Tombusvirus p33" evidence="2">
    <location>
        <begin position="192"/>
        <end position="253"/>
    </location>
</feature>
<proteinExistence type="predicted"/>
<reference evidence="3" key="1">
    <citation type="journal article" date="2015" name="Genome Announc.">
        <title>Draft Genome Sequence of Tombunodavirus UC1.</title>
        <authorList>
            <person name="Greninger A.L."/>
            <person name="DeRisi J.L."/>
        </authorList>
    </citation>
    <scope>NUCLEOTIDE SEQUENCE</scope>
</reference>
<accession>V5NGY9</accession>
<sequence length="295" mass="32186">MLQLVCSSVQKIVQTVQMADKARKHFDNFGLSLPTAMVVGYGCRRHLRSALPNIVKGGIAVAVVAGAVCVAKSYLDVTPVAEDAIEFLCSEHDDRLAEECLTDVPLDSSTLQSGTIPVDVGFIAEWNAGGGLASGSDDLVTNEVVAGATTDDNVGASSHDDTPKEDGPAKVINATKPLEARHSRALLGYGNKMTYSRRVFDACKAKFGTPKNTEANFKSVWRFAATMMKDHGLRPAHQAEILPLIVTKVFVPSLEELTAQKQVGVYKKMIEGKFDEQLSTWERWTKKCRRLFQLE</sequence>
<name>V5NGY9_9VIRU</name>
<protein>
    <submittedName>
        <fullName evidence="3">ORF1</fullName>
    </submittedName>
</protein>
<feature type="region of interest" description="Disordered" evidence="1">
    <location>
        <begin position="150"/>
        <end position="170"/>
    </location>
</feature>
<evidence type="ECO:0000259" key="2">
    <source>
        <dbReference type="Pfam" id="PF08500"/>
    </source>
</evidence>
<dbReference type="Pfam" id="PF08500">
    <property type="entry name" value="Tombus_P33"/>
    <property type="match status" value="1"/>
</dbReference>
<dbReference type="EMBL" id="KF510030">
    <property type="protein sequence ID" value="AHA86927.1"/>
    <property type="molecule type" value="Genomic_RNA"/>
</dbReference>
<feature type="compositionally biased region" description="Basic and acidic residues" evidence="1">
    <location>
        <begin position="158"/>
        <end position="168"/>
    </location>
</feature>
<evidence type="ECO:0000313" key="3">
    <source>
        <dbReference type="EMBL" id="AHA86927.1"/>
    </source>
</evidence>
<dbReference type="GO" id="GO:0003968">
    <property type="term" value="F:RNA-directed RNA polymerase activity"/>
    <property type="evidence" value="ECO:0007669"/>
    <property type="project" value="InterPro"/>
</dbReference>
<organism evidence="3">
    <name type="scientific">Tombunodavirus UC1</name>
    <dbReference type="NCBI Taxonomy" id="1424636"/>
    <lineage>
        <taxon>Viruses</taxon>
    </lineage>
</organism>